<dbReference type="SUPFAM" id="SSF52540">
    <property type="entry name" value="P-loop containing nucleoside triphosphate hydrolases"/>
    <property type="match status" value="1"/>
</dbReference>
<evidence type="ECO:0000313" key="3">
    <source>
        <dbReference type="Proteomes" id="UP000282674"/>
    </source>
</evidence>
<comment type="caution">
    <text evidence="2">The sequence shown here is derived from an EMBL/GenBank/DDBJ whole genome shotgun (WGS) entry which is preliminary data.</text>
</comment>
<keyword evidence="3" id="KW-1185">Reference proteome</keyword>
<proteinExistence type="predicted"/>
<name>A0A3M2M7W2_9ACTN</name>
<dbReference type="Gene3D" id="3.40.50.300">
    <property type="entry name" value="P-loop containing nucleotide triphosphate hydrolases"/>
    <property type="match status" value="1"/>
</dbReference>
<dbReference type="PANTHER" id="PTHR36451:SF1">
    <property type="entry name" value="OMEGA-HYDROXY-BETA-DIHYDROMENAQUINONE-9 SULFOTRANSFERASE STF3"/>
    <property type="match status" value="1"/>
</dbReference>
<dbReference type="EMBL" id="RFFG01000011">
    <property type="protein sequence ID" value="RMI45904.1"/>
    <property type="molecule type" value="Genomic_DNA"/>
</dbReference>
<dbReference type="Pfam" id="PF13469">
    <property type="entry name" value="Sulfotransfer_3"/>
    <property type="match status" value="1"/>
</dbReference>
<reference evidence="2 3" key="1">
    <citation type="submission" date="2018-10" db="EMBL/GenBank/DDBJ databases">
        <title>Isolation from soil.</title>
        <authorList>
            <person name="Hu J."/>
        </authorList>
    </citation>
    <scope>NUCLEOTIDE SEQUENCE [LARGE SCALE GENOMIC DNA]</scope>
    <source>
        <strain evidence="2 3">NEAU-Ht49</strain>
    </source>
</reference>
<dbReference type="Proteomes" id="UP000282674">
    <property type="component" value="Unassembled WGS sequence"/>
</dbReference>
<feature type="compositionally biased region" description="Pro residues" evidence="1">
    <location>
        <begin position="1"/>
        <end position="10"/>
    </location>
</feature>
<dbReference type="GO" id="GO:0016740">
    <property type="term" value="F:transferase activity"/>
    <property type="evidence" value="ECO:0007669"/>
    <property type="project" value="UniProtKB-KW"/>
</dbReference>
<accession>A0A3M2M7W2</accession>
<evidence type="ECO:0000256" key="1">
    <source>
        <dbReference type="SAM" id="MobiDB-lite"/>
    </source>
</evidence>
<keyword evidence="2" id="KW-0808">Transferase</keyword>
<dbReference type="InterPro" id="IPR027417">
    <property type="entry name" value="P-loop_NTPase"/>
</dbReference>
<organism evidence="2 3">
    <name type="scientific">Actinomadura harenae</name>
    <dbReference type="NCBI Taxonomy" id="2483351"/>
    <lineage>
        <taxon>Bacteria</taxon>
        <taxon>Bacillati</taxon>
        <taxon>Actinomycetota</taxon>
        <taxon>Actinomycetes</taxon>
        <taxon>Streptosporangiales</taxon>
        <taxon>Thermomonosporaceae</taxon>
        <taxon>Actinomadura</taxon>
    </lineage>
</organism>
<dbReference type="PANTHER" id="PTHR36451">
    <property type="entry name" value="PAPS-DEPENDENT SULFOTRANSFERASE STF3"/>
    <property type="match status" value="1"/>
</dbReference>
<dbReference type="AlphaFoldDB" id="A0A3M2M7W2"/>
<feature type="region of interest" description="Disordered" evidence="1">
    <location>
        <begin position="1"/>
        <end position="28"/>
    </location>
</feature>
<gene>
    <name evidence="2" type="ORF">EBO15_08280</name>
</gene>
<evidence type="ECO:0000313" key="2">
    <source>
        <dbReference type="EMBL" id="RMI45904.1"/>
    </source>
</evidence>
<protein>
    <submittedName>
        <fullName evidence="2">Sulfotransferase</fullName>
    </submittedName>
</protein>
<sequence>MTAPSAPPTAPRASAEPEERQMANTDGLRIEDLARPVFSPDAQRVLDRLAEDAPAHAFEPERLMRAAVETASAAHGRRLDDFGDPRFTEPLGIVCQDLNAEPALTGYGRTQFHREFTRMLVQRLRLQDLLRRHPEIHDVRIRQPIIIVGLPRSGTTHLNNLLASDPRLRHLPLWEAIEPIPAPGDAPGAALDAMTRRGRHRDMVTPHLRKMIDVAPTDAHEDAELLCLSFASGLMEMRAPMPGYLEWYSGTDLRFAYEHLRTTLKALTWLRGGRRWLLKSPHHLDHLPELKNVFPDAVVVFTHRDPAPAAASLATMNAYMMRRRLYPVDLGAVGRHWRRRIEELLRKMQEHRALFADEQSVDVVFHRYMADNLATAHDIYRVAGQPFTPQTRAALRAYLDGHVRHRHGRIDYRLSDFSLDPTELRVGLSSYTTRFGVQEEPIR</sequence>
<dbReference type="InterPro" id="IPR052736">
    <property type="entry name" value="Stf3_sulfotransferase"/>
</dbReference>